<feature type="region of interest" description="Disordered" evidence="1">
    <location>
        <begin position="351"/>
        <end position="691"/>
    </location>
</feature>
<dbReference type="AlphaFoldDB" id="A0AA39R5I0"/>
<feature type="compositionally biased region" description="Basic and acidic residues" evidence="1">
    <location>
        <begin position="353"/>
        <end position="410"/>
    </location>
</feature>
<evidence type="ECO:0000256" key="1">
    <source>
        <dbReference type="SAM" id="MobiDB-lite"/>
    </source>
</evidence>
<organism evidence="3 4">
    <name type="scientific">Cladonia borealis</name>
    <dbReference type="NCBI Taxonomy" id="184061"/>
    <lineage>
        <taxon>Eukaryota</taxon>
        <taxon>Fungi</taxon>
        <taxon>Dikarya</taxon>
        <taxon>Ascomycota</taxon>
        <taxon>Pezizomycotina</taxon>
        <taxon>Lecanoromycetes</taxon>
        <taxon>OSLEUM clade</taxon>
        <taxon>Lecanoromycetidae</taxon>
        <taxon>Lecanorales</taxon>
        <taxon>Lecanorineae</taxon>
        <taxon>Cladoniaceae</taxon>
        <taxon>Cladonia</taxon>
    </lineage>
</organism>
<feature type="compositionally biased region" description="Polar residues" evidence="1">
    <location>
        <begin position="124"/>
        <end position="133"/>
    </location>
</feature>
<feature type="compositionally biased region" description="Low complexity" evidence="1">
    <location>
        <begin position="581"/>
        <end position="594"/>
    </location>
</feature>
<evidence type="ECO:0000313" key="3">
    <source>
        <dbReference type="EMBL" id="KAK0514024.1"/>
    </source>
</evidence>
<proteinExistence type="predicted"/>
<feature type="compositionally biased region" description="Low complexity" evidence="1">
    <location>
        <begin position="174"/>
        <end position="194"/>
    </location>
</feature>
<gene>
    <name evidence="3" type="ORF">JMJ35_003746</name>
</gene>
<feature type="region of interest" description="Disordered" evidence="1">
    <location>
        <begin position="1"/>
        <end position="63"/>
    </location>
</feature>
<evidence type="ECO:0000313" key="4">
    <source>
        <dbReference type="Proteomes" id="UP001166286"/>
    </source>
</evidence>
<dbReference type="InterPro" id="IPR055936">
    <property type="entry name" value="DUF7514"/>
</dbReference>
<dbReference type="Pfam" id="PF24355">
    <property type="entry name" value="DUF7514"/>
    <property type="match status" value="1"/>
</dbReference>
<accession>A0AA39R5I0</accession>
<feature type="region of interest" description="Disordered" evidence="1">
    <location>
        <begin position="90"/>
        <end position="214"/>
    </location>
</feature>
<evidence type="ECO:0000259" key="2">
    <source>
        <dbReference type="Pfam" id="PF24355"/>
    </source>
</evidence>
<comment type="caution">
    <text evidence="3">The sequence shown here is derived from an EMBL/GenBank/DDBJ whole genome shotgun (WGS) entry which is preliminary data.</text>
</comment>
<reference evidence="3" key="1">
    <citation type="submission" date="2023-03" db="EMBL/GenBank/DDBJ databases">
        <title>Complete genome of Cladonia borealis.</title>
        <authorList>
            <person name="Park H."/>
        </authorList>
    </citation>
    <scope>NUCLEOTIDE SEQUENCE</scope>
    <source>
        <strain evidence="3">ANT050790</strain>
    </source>
</reference>
<name>A0AA39R5I0_9LECA</name>
<feature type="compositionally biased region" description="Polar residues" evidence="1">
    <location>
        <begin position="434"/>
        <end position="445"/>
    </location>
</feature>
<protein>
    <recommendedName>
        <fullName evidence="2">DUF7514 domain-containing protein</fullName>
    </recommendedName>
</protein>
<keyword evidence="4" id="KW-1185">Reference proteome</keyword>
<dbReference type="Proteomes" id="UP001166286">
    <property type="component" value="Unassembled WGS sequence"/>
</dbReference>
<feature type="compositionally biased region" description="Pro residues" evidence="1">
    <location>
        <begin position="109"/>
        <end position="120"/>
    </location>
</feature>
<dbReference type="EMBL" id="JAFEKC020000006">
    <property type="protein sequence ID" value="KAK0514024.1"/>
    <property type="molecule type" value="Genomic_DNA"/>
</dbReference>
<feature type="compositionally biased region" description="Basic and acidic residues" evidence="1">
    <location>
        <begin position="144"/>
        <end position="160"/>
    </location>
</feature>
<feature type="domain" description="DUF7514" evidence="2">
    <location>
        <begin position="222"/>
        <end position="384"/>
    </location>
</feature>
<feature type="compositionally biased region" description="Basic and acidic residues" evidence="1">
    <location>
        <begin position="497"/>
        <end position="511"/>
    </location>
</feature>
<sequence>MAYDPSSIHYTDPGTQVPPHSNHFDSQTYRQGERSDVHQGSTMSDPNRYAPPNKVDEAVTSAFDRAGAETQNYASPELIAQITQNVIKQLQSSGLDGTTPAPPQSHFSTPPPPIQQPVPLSPSTASGASTNMPNRVYTPPSPQKHPDYPLHPSPESHTRYMPDGLQSPTQSRAAQSQFSPPRRSSSPQSQASDAAAEKPVRPKGPSRLSTSKEETTLERIWGQLFDEEGNPTVRLSQFLRGLAVHIIEDYEPRNSIVITPNKMQKYYEEVKLANELYPWSIIFDDERSSISRMYRDLACQHHLVQDKFDERPDIPGLTPVGFERWVTLLIQAHPEEEFERLQKAVLEMPISNPDDKKERFPKEISRRLFPGHGDDKVRDRIEESIQEHAAVEIPRRTSREEPKPQQDSHTPRSSVSEPPPYVPQNHRPSVSFDVPSSTNNSTSAYVPSHLERERKPYSNIPAESAIDDTNPPMVPPAANPIERERKPYSAMPGGGKQYEDENRRDNTKSRSDSSAPKPSRADSTARTRPIIVPQSRPMEVPKSDIQKPHRAPSNAGRRRRSPSFSRGTASFRQSDSDLGRYPPSSYQPPSSLPQNGPPPFEGIYDEADTRRHFEKNARERVERERVRKQAEDESRMYGESPRRYDRAGLDDRPPPRRNDYQNEEDYYKAGGRAGSSGYENFQPYGGGPIYR</sequence>
<dbReference type="PANTHER" id="PTHR39611:SF1">
    <property type="entry name" value="HYDROXYPROLINE-RICH GLYCOPROTEIN DZ-HRGP"/>
    <property type="match status" value="1"/>
</dbReference>
<feature type="compositionally biased region" description="Basic and acidic residues" evidence="1">
    <location>
        <begin position="607"/>
        <end position="660"/>
    </location>
</feature>
<dbReference type="PANTHER" id="PTHR39611">
    <property type="entry name" value="HYDROXYPROLINE-RICH GLYCOPROTEIN DZ-HRGP-RELATED"/>
    <property type="match status" value="1"/>
</dbReference>